<evidence type="ECO:0000313" key="3">
    <source>
        <dbReference type="Proteomes" id="UP000050501"/>
    </source>
</evidence>
<dbReference type="SUPFAM" id="SSF51445">
    <property type="entry name" value="(Trans)glycosidases"/>
    <property type="match status" value="1"/>
</dbReference>
<dbReference type="Proteomes" id="UP000050501">
    <property type="component" value="Unassembled WGS sequence"/>
</dbReference>
<proteinExistence type="predicted"/>
<dbReference type="STRING" id="229921.ADN01_00770"/>
<accession>A0A0P6YE27</accession>
<comment type="caution">
    <text evidence="2">The sequence shown here is derived from an EMBL/GenBank/DDBJ whole genome shotgun (WGS) entry which is preliminary data.</text>
</comment>
<name>A0A0P6YE27_9CHLR</name>
<sequence>MSLYGKGFMIWQLARCENGNGVEVARVARAAGLSHVLIKIADGPYTYNVDRTTRVDLVPPVVQELKKNRIQAWGWHYVYGSNPVGEAQIAAQRVNELGLDGYVIDAEVEYKQPGREQAAKAFMAELRKRIPNTPVALCSYRFPVLHPQLPWKAFLDYCDYNMPQVYWQAAHNPADQLRRCVNEFKNLAPYRPIMPTGPVYSAGGWVPTESEMVEFLDAVREHNLSSVNFFAWDYGRKGLIALWNKIAAYPHPIGPQPADIPEQYFSLLNANKPAAIANLYTDDAVHITASKTVQGKEAIQTWHKNFLTNSFPNATFEITSVSGTGSTRSFTWKGVSPSRGKIENGNDTIGLIDGKIAYHYKYFKIT</sequence>
<evidence type="ECO:0000259" key="1">
    <source>
        <dbReference type="Pfam" id="PF12680"/>
    </source>
</evidence>
<dbReference type="Gene3D" id="3.10.450.50">
    <property type="match status" value="1"/>
</dbReference>
<keyword evidence="3" id="KW-1185">Reference proteome</keyword>
<dbReference type="InterPro" id="IPR032710">
    <property type="entry name" value="NTF2-like_dom_sf"/>
</dbReference>
<evidence type="ECO:0000313" key="2">
    <source>
        <dbReference type="EMBL" id="KPL91844.1"/>
    </source>
</evidence>
<reference evidence="2 3" key="1">
    <citation type="submission" date="2015-07" db="EMBL/GenBank/DDBJ databases">
        <title>Genome sequence of Levilinea saccharolytica DSM 16555.</title>
        <authorList>
            <person name="Hemp J."/>
            <person name="Ward L.M."/>
            <person name="Pace L.A."/>
            <person name="Fischer W.W."/>
        </authorList>
    </citation>
    <scope>NUCLEOTIDE SEQUENCE [LARGE SCALE GENOMIC DNA]</scope>
    <source>
        <strain evidence="2 3">KIBI-1</strain>
    </source>
</reference>
<protein>
    <recommendedName>
        <fullName evidence="1">SnoaL-like domain-containing protein</fullName>
    </recommendedName>
</protein>
<dbReference type="AlphaFoldDB" id="A0A0P6YE27"/>
<dbReference type="SUPFAM" id="SSF54427">
    <property type="entry name" value="NTF2-like"/>
    <property type="match status" value="1"/>
</dbReference>
<organism evidence="2 3">
    <name type="scientific">Levilinea saccharolytica</name>
    <dbReference type="NCBI Taxonomy" id="229921"/>
    <lineage>
        <taxon>Bacteria</taxon>
        <taxon>Bacillati</taxon>
        <taxon>Chloroflexota</taxon>
        <taxon>Anaerolineae</taxon>
        <taxon>Anaerolineales</taxon>
        <taxon>Anaerolineaceae</taxon>
        <taxon>Levilinea</taxon>
    </lineage>
</organism>
<dbReference type="InterPro" id="IPR037401">
    <property type="entry name" value="SnoaL-like"/>
</dbReference>
<feature type="domain" description="SnoaL-like" evidence="1">
    <location>
        <begin position="262"/>
        <end position="359"/>
    </location>
</feature>
<dbReference type="Pfam" id="PF12680">
    <property type="entry name" value="SnoaL_2"/>
    <property type="match status" value="1"/>
</dbReference>
<dbReference type="InterPro" id="IPR017853">
    <property type="entry name" value="GH"/>
</dbReference>
<dbReference type="RefSeq" id="WP_062418067.1">
    <property type="nucleotide sequence ID" value="NZ_DF967974.1"/>
</dbReference>
<gene>
    <name evidence="2" type="ORF">ADN01_00770</name>
</gene>
<dbReference type="EMBL" id="LGCM01000002">
    <property type="protein sequence ID" value="KPL91844.1"/>
    <property type="molecule type" value="Genomic_DNA"/>
</dbReference>
<dbReference type="OrthoDB" id="1877836at2"/>